<protein>
    <submittedName>
        <fullName evidence="5">Glycosyltransferase family 34 protein</fullName>
    </submittedName>
</protein>
<name>A0A0C3D2U5_OIDMZ</name>
<sequence length="321" mass="36396">MHMAMPSRKSSTPRPYTPRSRGVPMLRRSRVQAIVLGLCALATLLFTISHIFGSSESIPSGTPPVVIITVLDTDHYSKAYLDTIKQNRNDYAKKHADLMLMLCYLDYATFFPETTDYDLAGAPSSWSRVPAVRHALTKFPHSTWFWFLEQNSLIMNPAMTVESSILDKVEGLMLKNHPVVPPDSVIKTFPHLKSHQVDLIVTQDNTGLAQGSFILRRGEWSKFFLDTWFDPLYRSYNFQKADAHALEHIVQWHPTILSKLVIIPQRTINAYIKGGPADESGLYKDGDFVIRFVGCETGGRDCIKEADQFSKQWRAVFDARS</sequence>
<evidence type="ECO:0000256" key="2">
    <source>
        <dbReference type="ARBA" id="ARBA00022676"/>
    </source>
</evidence>
<evidence type="ECO:0000313" key="5">
    <source>
        <dbReference type="EMBL" id="KIN05584.1"/>
    </source>
</evidence>
<reference evidence="6" key="2">
    <citation type="submission" date="2015-01" db="EMBL/GenBank/DDBJ databases">
        <title>Evolutionary Origins and Diversification of the Mycorrhizal Mutualists.</title>
        <authorList>
            <consortium name="DOE Joint Genome Institute"/>
            <consortium name="Mycorrhizal Genomics Consortium"/>
            <person name="Kohler A."/>
            <person name="Kuo A."/>
            <person name="Nagy L.G."/>
            <person name="Floudas D."/>
            <person name="Copeland A."/>
            <person name="Barry K.W."/>
            <person name="Cichocki N."/>
            <person name="Veneault-Fourrey C."/>
            <person name="LaButti K."/>
            <person name="Lindquist E.A."/>
            <person name="Lipzen A."/>
            <person name="Lundell T."/>
            <person name="Morin E."/>
            <person name="Murat C."/>
            <person name="Riley R."/>
            <person name="Ohm R."/>
            <person name="Sun H."/>
            <person name="Tunlid A."/>
            <person name="Henrissat B."/>
            <person name="Grigoriev I.V."/>
            <person name="Hibbett D.S."/>
            <person name="Martin F."/>
        </authorList>
    </citation>
    <scope>NUCLEOTIDE SEQUENCE [LARGE SCALE GENOMIC DNA]</scope>
    <source>
        <strain evidence="6">Zn</strain>
    </source>
</reference>
<dbReference type="EMBL" id="KN832871">
    <property type="protein sequence ID" value="KIN05584.1"/>
    <property type="molecule type" value="Genomic_DNA"/>
</dbReference>
<dbReference type="GO" id="GO:0000009">
    <property type="term" value="F:alpha-1,6-mannosyltransferase activity"/>
    <property type="evidence" value="ECO:0007669"/>
    <property type="project" value="TreeGrafter"/>
</dbReference>
<gene>
    <name evidence="5" type="ORF">OIDMADRAFT_188934</name>
</gene>
<dbReference type="GO" id="GO:0000136">
    <property type="term" value="C:mannan polymerase complex"/>
    <property type="evidence" value="ECO:0007669"/>
    <property type="project" value="TreeGrafter"/>
</dbReference>
<dbReference type="InterPro" id="IPR008630">
    <property type="entry name" value="Glyco_trans_34"/>
</dbReference>
<keyword evidence="6" id="KW-1185">Reference proteome</keyword>
<evidence type="ECO:0000313" key="6">
    <source>
        <dbReference type="Proteomes" id="UP000054321"/>
    </source>
</evidence>
<dbReference type="AlphaFoldDB" id="A0A0C3D2U5"/>
<feature type="region of interest" description="Disordered" evidence="4">
    <location>
        <begin position="1"/>
        <end position="22"/>
    </location>
</feature>
<dbReference type="GO" id="GO:0006487">
    <property type="term" value="P:protein N-linked glycosylation"/>
    <property type="evidence" value="ECO:0007669"/>
    <property type="project" value="TreeGrafter"/>
</dbReference>
<evidence type="ECO:0000256" key="1">
    <source>
        <dbReference type="ARBA" id="ARBA00005664"/>
    </source>
</evidence>
<evidence type="ECO:0000256" key="3">
    <source>
        <dbReference type="ARBA" id="ARBA00022679"/>
    </source>
</evidence>
<organism evidence="5 6">
    <name type="scientific">Oidiodendron maius (strain Zn)</name>
    <dbReference type="NCBI Taxonomy" id="913774"/>
    <lineage>
        <taxon>Eukaryota</taxon>
        <taxon>Fungi</taxon>
        <taxon>Dikarya</taxon>
        <taxon>Ascomycota</taxon>
        <taxon>Pezizomycotina</taxon>
        <taxon>Leotiomycetes</taxon>
        <taxon>Leotiomycetes incertae sedis</taxon>
        <taxon>Myxotrichaceae</taxon>
        <taxon>Oidiodendron</taxon>
    </lineage>
</organism>
<evidence type="ECO:0000256" key="4">
    <source>
        <dbReference type="SAM" id="MobiDB-lite"/>
    </source>
</evidence>
<dbReference type="InParanoid" id="A0A0C3D2U5"/>
<dbReference type="OrthoDB" id="205108at2759"/>
<dbReference type="HOGENOM" id="CLU_021434_2_1_1"/>
<dbReference type="FunFam" id="3.90.550.10:FF:000149">
    <property type="entry name" value="Alpha-1,6-mannosyltransferase subunit"/>
    <property type="match status" value="1"/>
</dbReference>
<dbReference type="STRING" id="913774.A0A0C3D2U5"/>
<dbReference type="PANTHER" id="PTHR31306">
    <property type="entry name" value="ALPHA-1,6-MANNOSYLTRANSFERASE MNN11-RELATED"/>
    <property type="match status" value="1"/>
</dbReference>
<accession>A0A0C3D2U5</accession>
<dbReference type="Gene3D" id="3.90.550.10">
    <property type="entry name" value="Spore Coat Polysaccharide Biosynthesis Protein SpsA, Chain A"/>
    <property type="match status" value="1"/>
</dbReference>
<dbReference type="InterPro" id="IPR029044">
    <property type="entry name" value="Nucleotide-diphossugar_trans"/>
</dbReference>
<keyword evidence="3 5" id="KW-0808">Transferase</keyword>
<dbReference type="Pfam" id="PF05637">
    <property type="entry name" value="Glyco_transf_34"/>
    <property type="match status" value="1"/>
</dbReference>
<proteinExistence type="inferred from homology"/>
<dbReference type="Proteomes" id="UP000054321">
    <property type="component" value="Unassembled WGS sequence"/>
</dbReference>
<keyword evidence="2" id="KW-0328">Glycosyltransferase</keyword>
<reference evidence="5 6" key="1">
    <citation type="submission" date="2014-04" db="EMBL/GenBank/DDBJ databases">
        <authorList>
            <consortium name="DOE Joint Genome Institute"/>
            <person name="Kuo A."/>
            <person name="Martino E."/>
            <person name="Perotto S."/>
            <person name="Kohler A."/>
            <person name="Nagy L.G."/>
            <person name="Floudas D."/>
            <person name="Copeland A."/>
            <person name="Barry K.W."/>
            <person name="Cichocki N."/>
            <person name="Veneault-Fourrey C."/>
            <person name="LaButti K."/>
            <person name="Lindquist E.A."/>
            <person name="Lipzen A."/>
            <person name="Lundell T."/>
            <person name="Morin E."/>
            <person name="Murat C."/>
            <person name="Sun H."/>
            <person name="Tunlid A."/>
            <person name="Henrissat B."/>
            <person name="Grigoriev I.V."/>
            <person name="Hibbett D.S."/>
            <person name="Martin F."/>
            <person name="Nordberg H.P."/>
            <person name="Cantor M.N."/>
            <person name="Hua S.X."/>
        </authorList>
    </citation>
    <scope>NUCLEOTIDE SEQUENCE [LARGE SCALE GENOMIC DNA]</scope>
    <source>
        <strain evidence="5 6">Zn</strain>
    </source>
</reference>
<comment type="similarity">
    <text evidence="1">Belongs to the glycosyltransferase 34 family.</text>
</comment>
<dbReference type="PANTHER" id="PTHR31306:SF10">
    <property type="entry name" value="ALPHA-1,6-MANNOSYLTRANSFERASE MNN11-RELATED"/>
    <property type="match status" value="1"/>
</dbReference>